<keyword evidence="3" id="KW-1185">Reference proteome</keyword>
<accession>S3BYP7</accession>
<organism evidence="2 3">
    <name type="scientific">Ophiostoma piceae (strain UAMH 11346)</name>
    <name type="common">Sap stain fungus</name>
    <dbReference type="NCBI Taxonomy" id="1262450"/>
    <lineage>
        <taxon>Eukaryota</taxon>
        <taxon>Fungi</taxon>
        <taxon>Dikarya</taxon>
        <taxon>Ascomycota</taxon>
        <taxon>Pezizomycotina</taxon>
        <taxon>Sordariomycetes</taxon>
        <taxon>Sordariomycetidae</taxon>
        <taxon>Ophiostomatales</taxon>
        <taxon>Ophiostomataceae</taxon>
        <taxon>Ophiostoma</taxon>
    </lineage>
</organism>
<name>S3BYP7_OPHP1</name>
<evidence type="ECO:0000313" key="3">
    <source>
        <dbReference type="Proteomes" id="UP000016923"/>
    </source>
</evidence>
<gene>
    <name evidence="2" type="ORF">F503_08193</name>
</gene>
<dbReference type="OrthoDB" id="5578329at2759"/>
<dbReference type="OMA" id="HSMEYHR"/>
<dbReference type="eggNOG" id="ENOG502SBH5">
    <property type="taxonomic scope" value="Eukaryota"/>
</dbReference>
<dbReference type="Pfam" id="PF05032">
    <property type="entry name" value="Spo12"/>
    <property type="match status" value="1"/>
</dbReference>
<protein>
    <submittedName>
        <fullName evidence="2">Spo12-like protein</fullName>
    </submittedName>
</protein>
<dbReference type="AlphaFoldDB" id="S3BYP7"/>
<dbReference type="HOGENOM" id="CLU_132226_2_0_1"/>
<proteinExistence type="predicted"/>
<feature type="region of interest" description="Disordered" evidence="1">
    <location>
        <begin position="75"/>
        <end position="103"/>
    </location>
</feature>
<dbReference type="EMBL" id="KE148155">
    <property type="protein sequence ID" value="EPE05662.1"/>
    <property type="molecule type" value="Genomic_DNA"/>
</dbReference>
<evidence type="ECO:0000313" key="2">
    <source>
        <dbReference type="EMBL" id="EPE05662.1"/>
    </source>
</evidence>
<evidence type="ECO:0000256" key="1">
    <source>
        <dbReference type="SAM" id="MobiDB-lite"/>
    </source>
</evidence>
<reference evidence="2 3" key="1">
    <citation type="journal article" date="2013" name="BMC Genomics">
        <title>The genome and transcriptome of the pine saprophyte Ophiostoma piceae, and a comparison with the bark beetle-associated pine pathogen Grosmannia clavigera.</title>
        <authorList>
            <person name="Haridas S."/>
            <person name="Wang Y."/>
            <person name="Lim L."/>
            <person name="Massoumi Alamouti S."/>
            <person name="Jackman S."/>
            <person name="Docking R."/>
            <person name="Robertson G."/>
            <person name="Birol I."/>
            <person name="Bohlmann J."/>
            <person name="Breuil C."/>
        </authorList>
    </citation>
    <scope>NUCLEOTIDE SEQUENCE [LARGE SCALE GENOMIC DNA]</scope>
    <source>
        <strain evidence="2 3">UAMH 11346</strain>
    </source>
</reference>
<dbReference type="STRING" id="1262450.S3BYP7"/>
<dbReference type="Proteomes" id="UP000016923">
    <property type="component" value="Unassembled WGS sequence"/>
</dbReference>
<dbReference type="VEuPathDB" id="FungiDB:F503_08193"/>
<sequence length="103" mass="11135">MSFTTAKPVLGDKDVNAAIAADAGKDAGKDIKSMEYHRQVLQSKMQADEPKQYVSPSDNIMSPCTAKLKALRNKQVGKTKPKSLFAQASARKMMEGGSNDSPF</sequence>
<dbReference type="InterPro" id="IPR007727">
    <property type="entry name" value="Spo12"/>
</dbReference>